<dbReference type="EMBL" id="MNUE01000001">
    <property type="protein sequence ID" value="OJD40722.1"/>
    <property type="molecule type" value="Genomic_DNA"/>
</dbReference>
<comment type="subcellular location">
    <subcellularLocation>
        <location evidence="1">Membrane</location>
        <topology evidence="1">Multi-pass membrane protein</topology>
    </subcellularLocation>
</comment>
<organism evidence="7 8">
    <name type="scientific">Diplodia corticola</name>
    <dbReference type="NCBI Taxonomy" id="236234"/>
    <lineage>
        <taxon>Eukaryota</taxon>
        <taxon>Fungi</taxon>
        <taxon>Dikarya</taxon>
        <taxon>Ascomycota</taxon>
        <taxon>Pezizomycotina</taxon>
        <taxon>Dothideomycetes</taxon>
        <taxon>Dothideomycetes incertae sedis</taxon>
        <taxon>Botryosphaeriales</taxon>
        <taxon>Botryosphaeriaceae</taxon>
        <taxon>Diplodia</taxon>
    </lineage>
</organism>
<evidence type="ECO:0000256" key="6">
    <source>
        <dbReference type="SAM" id="Phobius"/>
    </source>
</evidence>
<name>A0A1J9RL70_9PEZI</name>
<dbReference type="GO" id="GO:0004252">
    <property type="term" value="F:serine-type endopeptidase activity"/>
    <property type="evidence" value="ECO:0007669"/>
    <property type="project" value="TreeGrafter"/>
</dbReference>
<evidence type="ECO:0000313" key="7">
    <source>
        <dbReference type="EMBL" id="OJD40722.1"/>
    </source>
</evidence>
<evidence type="ECO:0000256" key="2">
    <source>
        <dbReference type="ARBA" id="ARBA00022692"/>
    </source>
</evidence>
<keyword evidence="2 6" id="KW-0812">Transmembrane</keyword>
<comment type="caution">
    <text evidence="7">The sequence shown here is derived from an EMBL/GenBank/DDBJ whole genome shotgun (WGS) entry which is preliminary data.</text>
</comment>
<gene>
    <name evidence="7" type="ORF">BKCO1_100065</name>
</gene>
<dbReference type="AlphaFoldDB" id="A0A1J9RL70"/>
<dbReference type="STRING" id="236234.A0A1J9RL70"/>
<dbReference type="GO" id="GO:0016020">
    <property type="term" value="C:membrane"/>
    <property type="evidence" value="ECO:0007669"/>
    <property type="project" value="UniProtKB-SubCell"/>
</dbReference>
<keyword evidence="3 6" id="KW-1133">Transmembrane helix</keyword>
<feature type="compositionally biased region" description="Gly residues" evidence="5">
    <location>
        <begin position="294"/>
        <end position="312"/>
    </location>
</feature>
<evidence type="ECO:0000256" key="4">
    <source>
        <dbReference type="ARBA" id="ARBA00023136"/>
    </source>
</evidence>
<dbReference type="SUPFAM" id="SSF144091">
    <property type="entry name" value="Rhomboid-like"/>
    <property type="match status" value="1"/>
</dbReference>
<dbReference type="GeneID" id="31010329"/>
<keyword evidence="4 6" id="KW-0472">Membrane</keyword>
<feature type="transmembrane region" description="Helical" evidence="6">
    <location>
        <begin position="49"/>
        <end position="75"/>
    </location>
</feature>
<evidence type="ECO:0000256" key="1">
    <source>
        <dbReference type="ARBA" id="ARBA00004141"/>
    </source>
</evidence>
<dbReference type="Proteomes" id="UP000183809">
    <property type="component" value="Unassembled WGS sequence"/>
</dbReference>
<reference evidence="7 8" key="1">
    <citation type="submission" date="2016-10" db="EMBL/GenBank/DDBJ databases">
        <title>Proteomics and genomics reveal pathogen-plant mechanisms compatible with a hemibiotrophic lifestyle of Diplodia corticola.</title>
        <authorList>
            <person name="Fernandes I."/>
            <person name="De Jonge R."/>
            <person name="Van De Peer Y."/>
            <person name="Devreese B."/>
            <person name="Alves A."/>
            <person name="Esteves A.C."/>
        </authorList>
    </citation>
    <scope>NUCLEOTIDE SEQUENCE [LARGE SCALE GENOMIC DNA]</scope>
    <source>
        <strain evidence="7 8">CBS 112549</strain>
    </source>
</reference>
<dbReference type="PANTHER" id="PTHR43066">
    <property type="entry name" value="RHOMBOID-RELATED PROTEIN"/>
    <property type="match status" value="1"/>
</dbReference>
<feature type="transmembrane region" description="Helical" evidence="6">
    <location>
        <begin position="12"/>
        <end position="29"/>
    </location>
</feature>
<feature type="region of interest" description="Disordered" evidence="5">
    <location>
        <begin position="154"/>
        <end position="182"/>
    </location>
</feature>
<feature type="transmembrane region" description="Helical" evidence="6">
    <location>
        <begin position="120"/>
        <end position="138"/>
    </location>
</feature>
<accession>A0A1J9RL70</accession>
<proteinExistence type="predicted"/>
<keyword evidence="8" id="KW-1185">Reference proteome</keyword>
<dbReference type="RefSeq" id="XP_020135565.1">
    <property type="nucleotide sequence ID" value="XM_020270070.1"/>
</dbReference>
<dbReference type="InterPro" id="IPR035952">
    <property type="entry name" value="Rhomboid-like_sf"/>
</dbReference>
<evidence type="ECO:0000256" key="3">
    <source>
        <dbReference type="ARBA" id="ARBA00022989"/>
    </source>
</evidence>
<dbReference type="PANTHER" id="PTHR43066:SF21">
    <property type="entry name" value="UBIQUITIN-ASSOCIATED DOMAIN-CONTAINING PROTEIN 2"/>
    <property type="match status" value="1"/>
</dbReference>
<evidence type="ECO:0000256" key="5">
    <source>
        <dbReference type="SAM" id="MobiDB-lite"/>
    </source>
</evidence>
<sequence>MLTSGFTNAPVTKFLVFYTVAAAFLASITDSQYLLYIQVVPHLWVHRQFWRLLTWQACFANSTEVLFAAMTFYNLRVIERLWGSRKFASFIVSTLPYTTLLPPLILALVVRPLTFNHANYLPAGPMPLLFAILAQYHASIPRIYRYKLTTKAPSSPATNTNNSDATAANAVGHRQQEQRRAGGFDASVTLSSKTLHYLLPVQLALSALPGSAVGAAVGWCVGYAWRNEMLPLASGWRVPGWVVGERKAEGGGGRREFEGLRQRMEREHGAATTGREGGAGDGAQADGEARRRGTLGGMLAGQFGGGAQVGRG</sequence>
<evidence type="ECO:0000313" key="8">
    <source>
        <dbReference type="Proteomes" id="UP000183809"/>
    </source>
</evidence>
<feature type="transmembrane region" description="Helical" evidence="6">
    <location>
        <begin position="87"/>
        <end position="108"/>
    </location>
</feature>
<protein>
    <submittedName>
        <fullName evidence="7">Uba domain-containing protein ucp14</fullName>
    </submittedName>
</protein>
<feature type="region of interest" description="Disordered" evidence="5">
    <location>
        <begin position="266"/>
        <end position="312"/>
    </location>
</feature>
<feature type="compositionally biased region" description="Low complexity" evidence="5">
    <location>
        <begin position="154"/>
        <end position="170"/>
    </location>
</feature>
<dbReference type="OrthoDB" id="272778at2759"/>